<organism evidence="2">
    <name type="scientific">Xenopsylla cheopis</name>
    <name type="common">Oriental rat flea</name>
    <name type="synonym">Pulex cheopis</name>
    <dbReference type="NCBI Taxonomy" id="163159"/>
    <lineage>
        <taxon>Eukaryota</taxon>
        <taxon>Metazoa</taxon>
        <taxon>Ecdysozoa</taxon>
        <taxon>Arthropoda</taxon>
        <taxon>Hexapoda</taxon>
        <taxon>Insecta</taxon>
        <taxon>Pterygota</taxon>
        <taxon>Neoptera</taxon>
        <taxon>Endopterygota</taxon>
        <taxon>Siphonaptera</taxon>
        <taxon>Pulicidae</taxon>
        <taxon>Xenopsyllinae</taxon>
        <taxon>Xenopsylla</taxon>
    </lineage>
</organism>
<reference evidence="2" key="1">
    <citation type="submission" date="2020-03" db="EMBL/GenBank/DDBJ databases">
        <title>Transcriptomic Profiling of the Digestive Tract of the Rat Flea, Xenopsylla cheopis, Following Blood Feeding and Infection with Yersinia pestis.</title>
        <authorList>
            <person name="Bland D.M."/>
            <person name="Martens C.A."/>
            <person name="Virtaneva K."/>
            <person name="Kanakabandi K."/>
            <person name="Long D."/>
            <person name="Rosenke R."/>
            <person name="Saturday G.A."/>
            <person name="Hoyt F.H."/>
            <person name="Bruno D.P."/>
            <person name="Ribeiro J.M.C."/>
            <person name="Hinnebusch J."/>
        </authorList>
    </citation>
    <scope>NUCLEOTIDE SEQUENCE</scope>
</reference>
<dbReference type="EMBL" id="GIIL01007191">
    <property type="protein sequence ID" value="NOV50917.1"/>
    <property type="molecule type" value="Transcribed_RNA"/>
</dbReference>
<protein>
    <submittedName>
        <fullName evidence="2">Putative product</fullName>
    </submittedName>
</protein>
<sequence length="84" mass="10177">MIFLYQNFLLCATVIIKISVQGINYAWLVFRDYRVLSEKLCLMILLRIFGINNTWTKLYHRYYLIYRMTKYTEVIMGVGPYLHL</sequence>
<evidence type="ECO:0000313" key="2">
    <source>
        <dbReference type="EMBL" id="NOV50917.1"/>
    </source>
</evidence>
<keyword evidence="1" id="KW-0472">Membrane</keyword>
<accession>A0A6M2E215</accession>
<keyword evidence="1" id="KW-0812">Transmembrane</keyword>
<dbReference type="AlphaFoldDB" id="A0A6M2E215"/>
<keyword evidence="1" id="KW-1133">Transmembrane helix</keyword>
<feature type="transmembrane region" description="Helical" evidence="1">
    <location>
        <begin position="7"/>
        <end position="30"/>
    </location>
</feature>
<proteinExistence type="predicted"/>
<evidence type="ECO:0000256" key="1">
    <source>
        <dbReference type="SAM" id="Phobius"/>
    </source>
</evidence>
<feature type="transmembrane region" description="Helical" evidence="1">
    <location>
        <begin position="42"/>
        <end position="60"/>
    </location>
</feature>
<name>A0A6M2E215_XENCH</name>